<comment type="caution">
    <text evidence="2">The sequence shown here is derived from an EMBL/GenBank/DDBJ whole genome shotgun (WGS) entry which is preliminary data.</text>
</comment>
<dbReference type="Proteomes" id="UP001187415">
    <property type="component" value="Unassembled WGS sequence"/>
</dbReference>
<keyword evidence="3" id="KW-1185">Reference proteome</keyword>
<reference evidence="2" key="1">
    <citation type="submission" date="2023-07" db="EMBL/GenBank/DDBJ databases">
        <title>Chromosome-level Genome Assembly of Striped Snakehead (Channa striata).</title>
        <authorList>
            <person name="Liu H."/>
        </authorList>
    </citation>
    <scope>NUCLEOTIDE SEQUENCE</scope>
    <source>
        <strain evidence="2">Gz</strain>
        <tissue evidence="2">Muscle</tissue>
    </source>
</reference>
<name>A0AA88S8R0_CHASR</name>
<protein>
    <submittedName>
        <fullName evidence="2">Uncharacterized protein</fullName>
    </submittedName>
</protein>
<gene>
    <name evidence="2" type="ORF">Q5P01_020214</name>
</gene>
<organism evidence="2 3">
    <name type="scientific">Channa striata</name>
    <name type="common">Snakehead murrel</name>
    <name type="synonym">Ophicephalus striatus</name>
    <dbReference type="NCBI Taxonomy" id="64152"/>
    <lineage>
        <taxon>Eukaryota</taxon>
        <taxon>Metazoa</taxon>
        <taxon>Chordata</taxon>
        <taxon>Craniata</taxon>
        <taxon>Vertebrata</taxon>
        <taxon>Euteleostomi</taxon>
        <taxon>Actinopterygii</taxon>
        <taxon>Neopterygii</taxon>
        <taxon>Teleostei</taxon>
        <taxon>Neoteleostei</taxon>
        <taxon>Acanthomorphata</taxon>
        <taxon>Anabantaria</taxon>
        <taxon>Anabantiformes</taxon>
        <taxon>Channoidei</taxon>
        <taxon>Channidae</taxon>
        <taxon>Channa</taxon>
    </lineage>
</organism>
<accession>A0AA88S8R0</accession>
<dbReference type="EMBL" id="JAUPFM010000016">
    <property type="protein sequence ID" value="KAK2826000.1"/>
    <property type="molecule type" value="Genomic_DNA"/>
</dbReference>
<dbReference type="AlphaFoldDB" id="A0AA88S8R0"/>
<feature type="region of interest" description="Disordered" evidence="1">
    <location>
        <begin position="1"/>
        <end position="51"/>
    </location>
</feature>
<evidence type="ECO:0000313" key="2">
    <source>
        <dbReference type="EMBL" id="KAK2826000.1"/>
    </source>
</evidence>
<proteinExistence type="predicted"/>
<evidence type="ECO:0000313" key="3">
    <source>
        <dbReference type="Proteomes" id="UP001187415"/>
    </source>
</evidence>
<feature type="region of interest" description="Disordered" evidence="1">
    <location>
        <begin position="100"/>
        <end position="125"/>
    </location>
</feature>
<feature type="compositionally biased region" description="Low complexity" evidence="1">
    <location>
        <begin position="103"/>
        <end position="119"/>
    </location>
</feature>
<evidence type="ECO:0000256" key="1">
    <source>
        <dbReference type="SAM" id="MobiDB-lite"/>
    </source>
</evidence>
<sequence length="125" mass="13121">MLGNMHGAPSPRRADGRVGSEGRGSPISNSQLHFRDTDHHQNKRAATTRLPQLHLQGVSREPNAMGAVTQQQNVSGSRASVWGRHLSIISQAAVEQVAWPIREGPSTAGPGPGSEAPSGVKTSCG</sequence>